<evidence type="ECO:0000256" key="1">
    <source>
        <dbReference type="ARBA" id="ARBA00022723"/>
    </source>
</evidence>
<dbReference type="STRING" id="300112.A0A4S2L268"/>
<organism evidence="7 8">
    <name type="scientific">Temnothorax longispinosus</name>
    <dbReference type="NCBI Taxonomy" id="300112"/>
    <lineage>
        <taxon>Eukaryota</taxon>
        <taxon>Metazoa</taxon>
        <taxon>Ecdysozoa</taxon>
        <taxon>Arthropoda</taxon>
        <taxon>Hexapoda</taxon>
        <taxon>Insecta</taxon>
        <taxon>Pterygota</taxon>
        <taxon>Neoptera</taxon>
        <taxon>Endopterygota</taxon>
        <taxon>Hymenoptera</taxon>
        <taxon>Apocrita</taxon>
        <taxon>Aculeata</taxon>
        <taxon>Formicoidea</taxon>
        <taxon>Formicidae</taxon>
        <taxon>Myrmicinae</taxon>
        <taxon>Temnothorax</taxon>
    </lineage>
</organism>
<dbReference type="InterPro" id="IPR026516">
    <property type="entry name" value="THAP1/10"/>
</dbReference>
<dbReference type="PANTHER" id="PTHR46600">
    <property type="entry name" value="THAP DOMAIN-CONTAINING"/>
    <property type="match status" value="1"/>
</dbReference>
<evidence type="ECO:0000259" key="6">
    <source>
        <dbReference type="PROSITE" id="PS50950"/>
    </source>
</evidence>
<proteinExistence type="predicted"/>
<dbReference type="GO" id="GO:0008270">
    <property type="term" value="F:zinc ion binding"/>
    <property type="evidence" value="ECO:0007669"/>
    <property type="project" value="UniProtKB-KW"/>
</dbReference>
<dbReference type="GO" id="GO:0043565">
    <property type="term" value="F:sequence-specific DNA binding"/>
    <property type="evidence" value="ECO:0007669"/>
    <property type="project" value="InterPro"/>
</dbReference>
<evidence type="ECO:0000256" key="4">
    <source>
        <dbReference type="ARBA" id="ARBA00023125"/>
    </source>
</evidence>
<dbReference type="SMART" id="SM00692">
    <property type="entry name" value="DM3"/>
    <property type="match status" value="1"/>
</dbReference>
<dbReference type="InterPro" id="IPR048366">
    <property type="entry name" value="TNP-like_GBD"/>
</dbReference>
<evidence type="ECO:0000313" key="8">
    <source>
        <dbReference type="Proteomes" id="UP000310200"/>
    </source>
</evidence>
<accession>A0A4S2L268</accession>
<dbReference type="Pfam" id="PF21788">
    <property type="entry name" value="TNP-like_GBD"/>
    <property type="match status" value="1"/>
</dbReference>
<dbReference type="PROSITE" id="PS50950">
    <property type="entry name" value="ZF_THAP"/>
    <property type="match status" value="1"/>
</dbReference>
<gene>
    <name evidence="7" type="ORF">DBV15_12137</name>
</gene>
<evidence type="ECO:0000256" key="5">
    <source>
        <dbReference type="PROSITE-ProRule" id="PRU00309"/>
    </source>
</evidence>
<sequence>MPNSIGYTICSVRDCRNTSKKSNCHFFRFPKDAERLRQWAIACRREDLLKGKLERVYSRRVCSDHFEDRMYTNYLKNRLLPLAQPTLNLGENLENDQNMENLENDQYMVLENDQNMENVENDQNMENLENDHNVNCANAKSSTSYGMRQTIHSLEEGERSQLSAEPDVRAEHSVSLEPINIAKFLQPSIVVLSANNNIADPNIAVTAGPSGVKNHKEVQSISHKVTQTTNDLSARTPRKLKAQAEIRMLKKEIATLNETIKKPRTKNQFLEDCEKYLPPRIALFVKEQVLAGKKQARGRSGINQNVFNLLANKFATMRESGKMCVICFDEMSLKCHLYYDKKTDKVIGFHESGNEKQFQPAKFSCVFLARSIFGDWKQPLAYELSNTACSTAVLKQLLIQCIFELQNIGVTVAAVICDMGPKNKQLANELGITPSTLYFTLNNRKIFFLFDVPHLIKATRNMFLKYTFKFGQYFANIRYVRQFYEIDQSMPFRLAPKLTYSHLNPRPQEKMKTRLAPQLLSQRWQV</sequence>
<dbReference type="SMART" id="SM00980">
    <property type="entry name" value="THAP"/>
    <property type="match status" value="1"/>
</dbReference>
<evidence type="ECO:0000256" key="3">
    <source>
        <dbReference type="ARBA" id="ARBA00022833"/>
    </source>
</evidence>
<dbReference type="Gene3D" id="6.20.210.20">
    <property type="entry name" value="THAP domain"/>
    <property type="match status" value="1"/>
</dbReference>
<dbReference type="InterPro" id="IPR006612">
    <property type="entry name" value="THAP_Znf"/>
</dbReference>
<name>A0A4S2L268_9HYME</name>
<dbReference type="AlphaFoldDB" id="A0A4S2L268"/>
<dbReference type="EMBL" id="QBLH01000258">
    <property type="protein sequence ID" value="TGZ56922.1"/>
    <property type="molecule type" value="Genomic_DNA"/>
</dbReference>
<dbReference type="InterPro" id="IPR038441">
    <property type="entry name" value="THAP_Znf_sf"/>
</dbReference>
<evidence type="ECO:0000256" key="2">
    <source>
        <dbReference type="ARBA" id="ARBA00022771"/>
    </source>
</evidence>
<reference evidence="7 8" key="1">
    <citation type="journal article" date="2019" name="Philos. Trans. R. Soc. Lond., B, Biol. Sci.">
        <title>Ant behaviour and brain gene expression of defending hosts depend on the ecological success of the intruding social parasite.</title>
        <authorList>
            <person name="Kaur R."/>
            <person name="Stoldt M."/>
            <person name="Jongepier E."/>
            <person name="Feldmeyer B."/>
            <person name="Menzel F."/>
            <person name="Bornberg-Bauer E."/>
            <person name="Foitzik S."/>
        </authorList>
    </citation>
    <scope>NUCLEOTIDE SEQUENCE [LARGE SCALE GENOMIC DNA]</scope>
    <source>
        <tissue evidence="7">Whole body</tissue>
    </source>
</reference>
<dbReference type="InterPro" id="IPR048365">
    <property type="entry name" value="TNP-like_RNaseH_N"/>
</dbReference>
<feature type="domain" description="THAP-type" evidence="6">
    <location>
        <begin position="1"/>
        <end position="88"/>
    </location>
</feature>
<keyword evidence="1" id="KW-0479">Metal-binding</keyword>
<dbReference type="PANTHER" id="PTHR46600:SF11">
    <property type="entry name" value="THAP DOMAIN-CONTAINING PROTEIN 10"/>
    <property type="match status" value="1"/>
</dbReference>
<dbReference type="Proteomes" id="UP000310200">
    <property type="component" value="Unassembled WGS sequence"/>
</dbReference>
<dbReference type="Pfam" id="PF05485">
    <property type="entry name" value="THAP"/>
    <property type="match status" value="1"/>
</dbReference>
<keyword evidence="4 5" id="KW-0238">DNA-binding</keyword>
<keyword evidence="2 5" id="KW-0863">Zinc-finger</keyword>
<dbReference type="SUPFAM" id="SSF57716">
    <property type="entry name" value="Glucocorticoid receptor-like (DNA-binding domain)"/>
    <property type="match status" value="1"/>
</dbReference>
<keyword evidence="8" id="KW-1185">Reference proteome</keyword>
<comment type="caution">
    <text evidence="7">The sequence shown here is derived from an EMBL/GenBank/DDBJ whole genome shotgun (WGS) entry which is preliminary data.</text>
</comment>
<protein>
    <recommendedName>
        <fullName evidence="6">THAP-type domain-containing protein</fullName>
    </recommendedName>
</protein>
<keyword evidence="3" id="KW-0862">Zinc</keyword>
<evidence type="ECO:0000313" key="7">
    <source>
        <dbReference type="EMBL" id="TGZ56922.1"/>
    </source>
</evidence>
<dbReference type="Pfam" id="PF21787">
    <property type="entry name" value="TNP-like_RNaseH_N"/>
    <property type="match status" value="1"/>
</dbReference>